<dbReference type="GO" id="GO:0016787">
    <property type="term" value="F:hydrolase activity"/>
    <property type="evidence" value="ECO:0007669"/>
    <property type="project" value="UniProtKB-KW"/>
</dbReference>
<dbReference type="CDD" id="cd01128">
    <property type="entry name" value="rho_factor_C"/>
    <property type="match status" value="1"/>
</dbReference>
<dbReference type="EMBL" id="CP115667">
    <property type="protein sequence ID" value="WBW49231.1"/>
    <property type="molecule type" value="Genomic_DNA"/>
</dbReference>
<keyword evidence="1 9" id="KW-0806">Transcription termination</keyword>
<evidence type="ECO:0000256" key="7">
    <source>
        <dbReference type="ARBA" id="ARBA00023015"/>
    </source>
</evidence>
<sequence>MQSTYKNIEVLKNKSLQDLKNIAVSMGLEPHESLSRGDYYNYITHGIMPTITSFSSYDLTAKSLKELKEIALSLNISSPYKYKKAALIEAILHKQGTFSISDYMESQLKAVDVAMLKSMASELGVTLKTQSTKELIDAIVTYNRWTKETFDKTLERIKKEAVSREDIDTSSLSDNATELVQDLDTLNTTSGILEIYQDGFGFLRRENYQASDGDIYVAPSQIRRFRLRTGDDVVGVVKPNAEGGNALIYIKSVNGMKPSESARRPHFDRLTPIFPNKRLYLEHGDAVAVRMMDLIAPIGKGQRGLIVSSPKSGKTTMLKQIASAITANYPDVHLMVVLVDERPEEVTDMKRYINGEVVYSTFDEEPKNHIKIAESAIERAKRLAESKKDVVLLLDSLTRLTRAYNMLTPPSGKTLSGGLDPTCMYKPKRLFGAARNLEEGGSITILATALIETGSRMDDVIYEEFKGTGNMEVHLSRTLSERRVFPAMDIFKSGTRKEELLFDPSELKFSWSLRQAMQQDNSDSLTERFLETVLAYKSNALMLEKLKEFKWK</sequence>
<comment type="similarity">
    <text evidence="9 11">Belongs to the Rho family.</text>
</comment>
<dbReference type="EC" id="3.6.4.-" evidence="9 10"/>
<evidence type="ECO:0000313" key="14">
    <source>
        <dbReference type="Proteomes" id="UP001210339"/>
    </source>
</evidence>
<evidence type="ECO:0000256" key="11">
    <source>
        <dbReference type="PROSITE-ProRule" id="PRU01203"/>
    </source>
</evidence>
<evidence type="ECO:0000256" key="1">
    <source>
        <dbReference type="ARBA" id="ARBA00022472"/>
    </source>
</evidence>
<evidence type="ECO:0000256" key="3">
    <source>
        <dbReference type="ARBA" id="ARBA00022801"/>
    </source>
</evidence>
<evidence type="ECO:0000259" key="12">
    <source>
        <dbReference type="PROSITE" id="PS51856"/>
    </source>
</evidence>
<dbReference type="SMART" id="SM00357">
    <property type="entry name" value="CSP"/>
    <property type="match status" value="1"/>
</dbReference>
<accession>A0ABY7QSC8</accession>
<dbReference type="Gene3D" id="3.40.50.300">
    <property type="entry name" value="P-loop containing nucleotide triphosphate hydrolases"/>
    <property type="match status" value="1"/>
</dbReference>
<feature type="domain" description="Rho RNA-BD" evidence="12">
    <location>
        <begin position="186"/>
        <end position="257"/>
    </location>
</feature>
<dbReference type="SUPFAM" id="SSF50249">
    <property type="entry name" value="Nucleic acid-binding proteins"/>
    <property type="match status" value="1"/>
</dbReference>
<gene>
    <name evidence="9 13" type="primary">rho</name>
    <name evidence="13" type="ORF">O6R05_04260</name>
</gene>
<feature type="binding site" evidence="9">
    <location>
        <begin position="299"/>
        <end position="304"/>
    </location>
    <ligand>
        <name>ATP</name>
        <dbReference type="ChEBI" id="CHEBI:30616"/>
    </ligand>
</feature>
<dbReference type="RefSeq" id="WP_271190763.1">
    <property type="nucleotide sequence ID" value="NZ_CP115667.1"/>
</dbReference>
<dbReference type="PROSITE" id="PS51856">
    <property type="entry name" value="RHO_RNA_BD"/>
    <property type="match status" value="1"/>
</dbReference>
<dbReference type="InterPro" id="IPR011112">
    <property type="entry name" value="Rho-like_N"/>
</dbReference>
<dbReference type="PANTHER" id="PTHR46425:SF1">
    <property type="entry name" value="TRANSCRIPTION TERMINATION FACTOR RHO"/>
    <property type="match status" value="1"/>
</dbReference>
<keyword evidence="5 9" id="KW-0067">ATP-binding</keyword>
<dbReference type="Pfam" id="PF07498">
    <property type="entry name" value="Rho_N"/>
    <property type="match status" value="1"/>
</dbReference>
<dbReference type="Proteomes" id="UP001210339">
    <property type="component" value="Chromosome"/>
</dbReference>
<protein>
    <recommendedName>
        <fullName evidence="9 10">Transcription termination factor Rho</fullName>
        <ecNumber evidence="9 10">3.6.4.-</ecNumber>
    </recommendedName>
    <alternativeName>
        <fullName evidence="9">ATP-dependent helicase Rho</fullName>
    </alternativeName>
</protein>
<keyword evidence="3 9" id="KW-0378">Hydrolase</keyword>
<dbReference type="NCBIfam" id="TIGR00767">
    <property type="entry name" value="rho"/>
    <property type="match status" value="1"/>
</dbReference>
<keyword evidence="4 9" id="KW-0347">Helicase</keyword>
<dbReference type="InterPro" id="IPR027417">
    <property type="entry name" value="P-loop_NTPase"/>
</dbReference>
<evidence type="ECO:0000313" key="13">
    <source>
        <dbReference type="EMBL" id="WBW49231.1"/>
    </source>
</evidence>
<evidence type="ECO:0000256" key="2">
    <source>
        <dbReference type="ARBA" id="ARBA00022741"/>
    </source>
</evidence>
<dbReference type="InterPro" id="IPR004665">
    <property type="entry name" value="Term_rho"/>
</dbReference>
<evidence type="ECO:0000256" key="9">
    <source>
        <dbReference type="HAMAP-Rule" id="MF_01884"/>
    </source>
</evidence>
<dbReference type="Pfam" id="PF00006">
    <property type="entry name" value="ATP-synt_ab"/>
    <property type="match status" value="1"/>
</dbReference>
<feature type="binding site" evidence="9">
    <location>
        <begin position="311"/>
        <end position="316"/>
    </location>
    <ligand>
        <name>ATP</name>
        <dbReference type="ChEBI" id="CHEBI:30616"/>
    </ligand>
</feature>
<comment type="function">
    <text evidence="9">Facilitates transcription termination by a mechanism that involves Rho binding to the nascent RNA, activation of Rho's RNA-dependent ATPase activity, and release of the mRNA from the DNA template.</text>
</comment>
<evidence type="ECO:0000256" key="8">
    <source>
        <dbReference type="ARBA" id="ARBA00023163"/>
    </source>
</evidence>
<feature type="binding site" evidence="9">
    <location>
        <position position="342"/>
    </location>
    <ligand>
        <name>ATP</name>
        <dbReference type="ChEBI" id="CHEBI:30616"/>
    </ligand>
</feature>
<organism evidence="13 14">
    <name type="scientific">Peptoniphilus equinus</name>
    <dbReference type="NCBI Taxonomy" id="3016343"/>
    <lineage>
        <taxon>Bacteria</taxon>
        <taxon>Bacillati</taxon>
        <taxon>Bacillota</taxon>
        <taxon>Tissierellia</taxon>
        <taxon>Tissierellales</taxon>
        <taxon>Peptoniphilaceae</taxon>
        <taxon>Peptoniphilus</taxon>
    </lineage>
</organism>
<dbReference type="InterPro" id="IPR000194">
    <property type="entry name" value="ATPase_F1/V1/A1_a/bsu_nucl-bd"/>
</dbReference>
<keyword evidence="2 9" id="KW-0547">Nucleotide-binding</keyword>
<keyword evidence="6 9" id="KW-0694">RNA-binding</keyword>
<keyword evidence="14" id="KW-1185">Reference proteome</keyword>
<dbReference type="SMART" id="SM00959">
    <property type="entry name" value="Rho_N"/>
    <property type="match status" value="1"/>
</dbReference>
<dbReference type="InterPro" id="IPR012340">
    <property type="entry name" value="NA-bd_OB-fold"/>
</dbReference>
<dbReference type="HAMAP" id="MF_01884">
    <property type="entry name" value="Rho"/>
    <property type="match status" value="1"/>
</dbReference>
<dbReference type="NCBIfam" id="NF006886">
    <property type="entry name" value="PRK09376.1"/>
    <property type="match status" value="1"/>
</dbReference>
<dbReference type="InterPro" id="IPR011113">
    <property type="entry name" value="Rho_RNA-bd"/>
</dbReference>
<evidence type="ECO:0000256" key="5">
    <source>
        <dbReference type="ARBA" id="ARBA00022840"/>
    </source>
</evidence>
<dbReference type="SMART" id="SM00382">
    <property type="entry name" value="AAA"/>
    <property type="match status" value="1"/>
</dbReference>
<keyword evidence="8 9" id="KW-0804">Transcription</keyword>
<proteinExistence type="inferred from homology"/>
<dbReference type="Pfam" id="PF07497">
    <property type="entry name" value="Rho_RNA_bind"/>
    <property type="match status" value="1"/>
</dbReference>
<dbReference type="SUPFAM" id="SSF52540">
    <property type="entry name" value="P-loop containing nucleoside triphosphate hydrolases"/>
    <property type="match status" value="1"/>
</dbReference>
<dbReference type="InterPro" id="IPR003593">
    <property type="entry name" value="AAA+_ATPase"/>
</dbReference>
<dbReference type="PANTHER" id="PTHR46425">
    <property type="entry name" value="TRANSCRIPTION TERMINATION FACTOR RHO"/>
    <property type="match status" value="1"/>
</dbReference>
<evidence type="ECO:0000256" key="10">
    <source>
        <dbReference type="NCBIfam" id="TIGR00767"/>
    </source>
</evidence>
<keyword evidence="7 9" id="KW-0805">Transcription regulation</keyword>
<evidence type="ECO:0000256" key="6">
    <source>
        <dbReference type="ARBA" id="ARBA00022884"/>
    </source>
</evidence>
<dbReference type="InterPro" id="IPR011129">
    <property type="entry name" value="CSD"/>
</dbReference>
<evidence type="ECO:0000256" key="4">
    <source>
        <dbReference type="ARBA" id="ARBA00022806"/>
    </source>
</evidence>
<name>A0ABY7QSC8_9FIRM</name>
<reference evidence="13 14" key="1">
    <citation type="submission" date="2023-01" db="EMBL/GenBank/DDBJ databases">
        <authorList>
            <person name="Lee S.H."/>
            <person name="Jung H.S."/>
            <person name="Yun J.U."/>
        </authorList>
    </citation>
    <scope>NUCLEOTIDE SEQUENCE [LARGE SCALE GENOMIC DNA]</scope>
    <source>
        <strain evidence="13 14">CBA3646</strain>
    </source>
</reference>
<dbReference type="Gene3D" id="2.40.50.140">
    <property type="entry name" value="Nucleic acid-binding proteins"/>
    <property type="match status" value="1"/>
</dbReference>
<comment type="subunit">
    <text evidence="9">Homohexamer. The homohexamer assembles into an open ring structure.</text>
</comment>
<dbReference type="InterPro" id="IPR041703">
    <property type="entry name" value="Rho_factor_ATP-bd"/>
</dbReference>
<comment type="caution">
    <text evidence="9">Lacks conserved residue(s) required for the propagation of feature annotation.</text>
</comment>